<dbReference type="PRINTS" id="PR01161">
    <property type="entry name" value="TUBULIN"/>
</dbReference>
<keyword evidence="5 7" id="KW-0342">GTP-binding</keyword>
<evidence type="ECO:0000256" key="6">
    <source>
        <dbReference type="ARBA" id="ARBA00049117"/>
    </source>
</evidence>
<keyword evidence="3 7" id="KW-0547">Nucleotide-binding</keyword>
<evidence type="ECO:0000256" key="7">
    <source>
        <dbReference type="RuleBase" id="RU000352"/>
    </source>
</evidence>
<dbReference type="CDD" id="cd02186">
    <property type="entry name" value="alpha_tubulin"/>
    <property type="match status" value="1"/>
</dbReference>
<comment type="similarity">
    <text evidence="1 7">Belongs to the tubulin family.</text>
</comment>
<comment type="caution">
    <text evidence="11">The sequence shown here is derived from an EMBL/GenBank/DDBJ whole genome shotgun (WGS) entry which is preliminary data.</text>
</comment>
<evidence type="ECO:0000259" key="9">
    <source>
        <dbReference type="SMART" id="SM00864"/>
    </source>
</evidence>
<dbReference type="Proteomes" id="UP000466442">
    <property type="component" value="Linkage Group LG12"/>
</dbReference>
<evidence type="ECO:0000256" key="3">
    <source>
        <dbReference type="ARBA" id="ARBA00022741"/>
    </source>
</evidence>
<dbReference type="SUPFAM" id="SSF52490">
    <property type="entry name" value="Tubulin nucleotide-binding domain-like"/>
    <property type="match status" value="1"/>
</dbReference>
<proteinExistence type="inferred from homology"/>
<dbReference type="Gene3D" id="1.10.287.600">
    <property type="entry name" value="Helix hairpin bin"/>
    <property type="match status" value="1"/>
</dbReference>
<evidence type="ECO:0000313" key="11">
    <source>
        <dbReference type="EMBL" id="KAF6201848.1"/>
    </source>
</evidence>
<feature type="compositionally biased region" description="Basic and acidic residues" evidence="8">
    <location>
        <begin position="54"/>
        <end position="67"/>
    </location>
</feature>
<dbReference type="GO" id="GO:0007017">
    <property type="term" value="P:microtubule-based process"/>
    <property type="evidence" value="ECO:0007669"/>
    <property type="project" value="InterPro"/>
</dbReference>
<dbReference type="EMBL" id="WIXP02000012">
    <property type="protein sequence ID" value="KAF6201848.1"/>
    <property type="molecule type" value="Genomic_DNA"/>
</dbReference>
<dbReference type="SMART" id="SM00864">
    <property type="entry name" value="Tubulin"/>
    <property type="match status" value="1"/>
</dbReference>
<accession>A0A6A4JU50</accession>
<dbReference type="InterPro" id="IPR036525">
    <property type="entry name" value="Tubulin/FtsZ_GTPase_sf"/>
</dbReference>
<dbReference type="AlphaFoldDB" id="A0A6A4JU50"/>
<dbReference type="GO" id="GO:0005525">
    <property type="term" value="F:GTP binding"/>
    <property type="evidence" value="ECO:0007669"/>
    <property type="project" value="UniProtKB-UniRule"/>
</dbReference>
<dbReference type="PRINTS" id="PR01162">
    <property type="entry name" value="ALPHATUBULIN"/>
</dbReference>
<evidence type="ECO:0000256" key="5">
    <source>
        <dbReference type="ARBA" id="ARBA00023134"/>
    </source>
</evidence>
<comment type="subunit">
    <text evidence="7">Dimer of alpha and beta chains. A typical microtubule is a hollow water-filled tube with an outer diameter of 25 nm and an inner diameter of 15 nM. Alpha-beta heterodimers associate head-to-tail to form protofilaments running lengthwise along the microtubule wall with the beta-tubulin subunit facing the microtubule plus end conferring a structural polarity. Microtubules usually have 13 protofilaments but different protofilament numbers can be found in some organisms and specialized cells.</text>
</comment>
<feature type="domain" description="Tubulin/FtsZ GTPase" evidence="9">
    <location>
        <begin position="83"/>
        <end position="280"/>
    </location>
</feature>
<dbReference type="InterPro" id="IPR000217">
    <property type="entry name" value="Tubulin"/>
</dbReference>
<dbReference type="OrthoDB" id="6616509at2759"/>
<comment type="catalytic activity">
    <reaction evidence="6">
        <text>GTP + H2O = GDP + phosphate + H(+)</text>
        <dbReference type="Rhea" id="RHEA:19669"/>
        <dbReference type="ChEBI" id="CHEBI:15377"/>
        <dbReference type="ChEBI" id="CHEBI:15378"/>
        <dbReference type="ChEBI" id="CHEBI:37565"/>
        <dbReference type="ChEBI" id="CHEBI:43474"/>
        <dbReference type="ChEBI" id="CHEBI:58189"/>
    </reaction>
    <physiologicalReaction direction="left-to-right" evidence="6">
        <dbReference type="Rhea" id="RHEA:19670"/>
    </physiologicalReaction>
</comment>
<evidence type="ECO:0000256" key="8">
    <source>
        <dbReference type="SAM" id="MobiDB-lite"/>
    </source>
</evidence>
<dbReference type="SUPFAM" id="SSF55307">
    <property type="entry name" value="Tubulin C-terminal domain-like"/>
    <property type="match status" value="1"/>
</dbReference>
<dbReference type="Gene3D" id="3.30.1330.20">
    <property type="entry name" value="Tubulin/FtsZ, C-terminal domain"/>
    <property type="match status" value="1"/>
</dbReference>
<keyword evidence="2 7" id="KW-0493">Microtubule</keyword>
<dbReference type="InterPro" id="IPR023123">
    <property type="entry name" value="Tubulin_C"/>
</dbReference>
<gene>
    <name evidence="11" type="ORF">GE061_004243</name>
</gene>
<dbReference type="SMART" id="SM00865">
    <property type="entry name" value="Tubulin_C"/>
    <property type="match status" value="1"/>
</dbReference>
<evidence type="ECO:0000256" key="1">
    <source>
        <dbReference type="ARBA" id="ARBA00009636"/>
    </source>
</evidence>
<dbReference type="Pfam" id="PF00091">
    <property type="entry name" value="Tubulin"/>
    <property type="match status" value="1"/>
</dbReference>
<evidence type="ECO:0000256" key="2">
    <source>
        <dbReference type="ARBA" id="ARBA00022701"/>
    </source>
</evidence>
<organism evidence="11 12">
    <name type="scientific">Apolygus lucorum</name>
    <name type="common">Small green plant bug</name>
    <name type="synonym">Lygocoris lucorum</name>
    <dbReference type="NCBI Taxonomy" id="248454"/>
    <lineage>
        <taxon>Eukaryota</taxon>
        <taxon>Metazoa</taxon>
        <taxon>Ecdysozoa</taxon>
        <taxon>Arthropoda</taxon>
        <taxon>Hexapoda</taxon>
        <taxon>Insecta</taxon>
        <taxon>Pterygota</taxon>
        <taxon>Neoptera</taxon>
        <taxon>Paraneoptera</taxon>
        <taxon>Hemiptera</taxon>
        <taxon>Heteroptera</taxon>
        <taxon>Panheteroptera</taxon>
        <taxon>Cimicomorpha</taxon>
        <taxon>Miridae</taxon>
        <taxon>Mirini</taxon>
        <taxon>Apolygus</taxon>
    </lineage>
</organism>
<dbReference type="Gene3D" id="3.40.50.1440">
    <property type="entry name" value="Tubulin/FtsZ, GTPase domain"/>
    <property type="match status" value="1"/>
</dbReference>
<dbReference type="InterPro" id="IPR017975">
    <property type="entry name" value="Tubulin_CS"/>
</dbReference>
<evidence type="ECO:0000313" key="12">
    <source>
        <dbReference type="Proteomes" id="UP000466442"/>
    </source>
</evidence>
<dbReference type="InterPro" id="IPR003008">
    <property type="entry name" value="Tubulin_FtsZ_GTPase"/>
</dbReference>
<dbReference type="PROSITE" id="PS00227">
    <property type="entry name" value="TUBULIN"/>
    <property type="match status" value="1"/>
</dbReference>
<feature type="domain" description="Tubulin/FtsZ 2-layer sandwich" evidence="10">
    <location>
        <begin position="282"/>
        <end position="427"/>
    </location>
</feature>
<dbReference type="InterPro" id="IPR008280">
    <property type="entry name" value="Tub_FtsZ_C"/>
</dbReference>
<dbReference type="GO" id="GO:0005200">
    <property type="term" value="F:structural constituent of cytoskeleton"/>
    <property type="evidence" value="ECO:0007669"/>
    <property type="project" value="InterPro"/>
</dbReference>
<evidence type="ECO:0000256" key="4">
    <source>
        <dbReference type="ARBA" id="ARBA00022801"/>
    </source>
</evidence>
<dbReference type="InterPro" id="IPR018316">
    <property type="entry name" value="Tubulin/FtsZ_2-layer-sand-dom"/>
</dbReference>
<reference evidence="11" key="1">
    <citation type="journal article" date="2021" name="Mol. Ecol. Resour.">
        <title>Apolygus lucorum genome provides insights into omnivorousness and mesophyll feeding.</title>
        <authorList>
            <person name="Liu Y."/>
            <person name="Liu H."/>
            <person name="Wang H."/>
            <person name="Huang T."/>
            <person name="Liu B."/>
            <person name="Yang B."/>
            <person name="Yin L."/>
            <person name="Li B."/>
            <person name="Zhang Y."/>
            <person name="Zhang S."/>
            <person name="Jiang F."/>
            <person name="Zhang X."/>
            <person name="Ren Y."/>
            <person name="Wang B."/>
            <person name="Wang S."/>
            <person name="Lu Y."/>
            <person name="Wu K."/>
            <person name="Fan W."/>
            <person name="Wang G."/>
        </authorList>
    </citation>
    <scope>NUCLEOTIDE SEQUENCE</scope>
    <source>
        <strain evidence="11">12Hb</strain>
    </source>
</reference>
<dbReference type="GO" id="GO:0016787">
    <property type="term" value="F:hydrolase activity"/>
    <property type="evidence" value="ECO:0007669"/>
    <property type="project" value="UniProtKB-KW"/>
</dbReference>
<dbReference type="InterPro" id="IPR002452">
    <property type="entry name" value="Alpha_tubulin"/>
</dbReference>
<dbReference type="PANTHER" id="PTHR11588">
    <property type="entry name" value="TUBULIN"/>
    <property type="match status" value="1"/>
</dbReference>
<evidence type="ECO:0000259" key="10">
    <source>
        <dbReference type="SMART" id="SM00865"/>
    </source>
</evidence>
<comment type="function">
    <text evidence="7">Tubulin is the major constituent of microtubules, a cylinder consisting of laterally associated linear protofilaments composed of alpha- and beta-tubulin heterodimers. Microtubules grow by the addition of GTP-tubulin dimers to the microtubule end, where a stabilizing cap forms. Below the cap, tubulin dimers are in GDP-bound state, owing to GTPase activity of alpha-tubulin.</text>
</comment>
<sequence>MREVLSIHIGQAGVQLGTNIWELYCIEHGLDAAGHVSTFTGAGENFNKQSSPDRTPRMTLDHGDVRESSAASHDAPGPIGSDAGSFFTESKNGVYTPRALFVDLEPAVVDEVRNGKFKNLFPSNRLISDAEDAANNYARGYHTCGQRVISRVMNAVKAMAEASERLQGFMMFHSFGGGTGSGFHSLFCEEIDSQFNKSSTLEIAVFPSPALSTAVVEPYNAVLATNATLGLRECVFLADNEAMYDICQKSLDIDRPTYRNLNRLLAQTVSSVTASLRFKGSLNADFSDFQTNLVPFPRIHYPILSYAPISSKTASTHESLSITEMTSVAFEPTNRMVRCDTDGGKYISCCLLYRGDVAPKDVNQAIAHVKTKKQVQFVAWSPTGFKVGINQQPPTTFPNADIAITDKAVCMIANNTAIKDAWANLNTKYNLMLEKKAFFHWYTSEGMPEHEFYDAQENVLMLEEEYEDMLSPAFC</sequence>
<dbReference type="GO" id="GO:0005874">
    <property type="term" value="C:microtubule"/>
    <property type="evidence" value="ECO:0007669"/>
    <property type="project" value="UniProtKB-KW"/>
</dbReference>
<dbReference type="InterPro" id="IPR037103">
    <property type="entry name" value="Tubulin/FtsZ-like_C"/>
</dbReference>
<dbReference type="Pfam" id="PF03953">
    <property type="entry name" value="Tubulin_C"/>
    <property type="match status" value="1"/>
</dbReference>
<protein>
    <recommendedName>
        <fullName evidence="7">Tubulin alpha chain</fullName>
    </recommendedName>
</protein>
<feature type="region of interest" description="Disordered" evidence="8">
    <location>
        <begin position="43"/>
        <end position="83"/>
    </location>
</feature>
<keyword evidence="12" id="KW-1185">Reference proteome</keyword>
<name>A0A6A4JU50_APOLU</name>
<keyword evidence="4" id="KW-0378">Hydrolase</keyword>